<proteinExistence type="predicted"/>
<gene>
    <name evidence="3" type="ORF">FD01_GL001541</name>
</gene>
<dbReference type="PROSITE" id="PS50887">
    <property type="entry name" value="GGDEF"/>
    <property type="match status" value="1"/>
</dbReference>
<comment type="caution">
    <text evidence="3">The sequence shown here is derived from an EMBL/GenBank/DDBJ whole genome shotgun (WGS) entry which is preliminary data.</text>
</comment>
<dbReference type="Pfam" id="PF00990">
    <property type="entry name" value="GGDEF"/>
    <property type="match status" value="1"/>
</dbReference>
<dbReference type="AlphaFoldDB" id="A0A0R1QG61"/>
<dbReference type="OrthoDB" id="9759607at2"/>
<reference evidence="3 4" key="1">
    <citation type="journal article" date="2015" name="Genome Announc.">
        <title>Expanding the biotechnology potential of lactobacilli through comparative genomics of 213 strains and associated genera.</title>
        <authorList>
            <person name="Sun Z."/>
            <person name="Harris H.M."/>
            <person name="McCann A."/>
            <person name="Guo C."/>
            <person name="Argimon S."/>
            <person name="Zhang W."/>
            <person name="Yang X."/>
            <person name="Jeffery I.B."/>
            <person name="Cooney J.C."/>
            <person name="Kagawa T.F."/>
            <person name="Liu W."/>
            <person name="Song Y."/>
            <person name="Salvetti E."/>
            <person name="Wrobel A."/>
            <person name="Rasinkangas P."/>
            <person name="Parkhill J."/>
            <person name="Rea M.C."/>
            <person name="O'Sullivan O."/>
            <person name="Ritari J."/>
            <person name="Douillard F.P."/>
            <person name="Paul Ross R."/>
            <person name="Yang R."/>
            <person name="Briner A.E."/>
            <person name="Felis G.E."/>
            <person name="de Vos W.M."/>
            <person name="Barrangou R."/>
            <person name="Klaenhammer T.R."/>
            <person name="Caufield P.W."/>
            <person name="Cui Y."/>
            <person name="Zhang H."/>
            <person name="O'Toole P.W."/>
        </authorList>
    </citation>
    <scope>NUCLEOTIDE SEQUENCE [LARGE SCALE GENOMIC DNA]</scope>
    <source>
        <strain evidence="3 4">DSM 13343</strain>
    </source>
</reference>
<dbReference type="SUPFAM" id="SSF55073">
    <property type="entry name" value="Nucleotide cyclase"/>
    <property type="match status" value="1"/>
</dbReference>
<dbReference type="InterPro" id="IPR043128">
    <property type="entry name" value="Rev_trsase/Diguanyl_cyclase"/>
</dbReference>
<dbReference type="CDD" id="cd01949">
    <property type="entry name" value="GGDEF"/>
    <property type="match status" value="1"/>
</dbReference>
<dbReference type="EMBL" id="AZEU01000179">
    <property type="protein sequence ID" value="KRL43847.1"/>
    <property type="molecule type" value="Genomic_DNA"/>
</dbReference>
<accession>A0A0R1QG61</accession>
<dbReference type="InterPro" id="IPR000160">
    <property type="entry name" value="GGDEF_dom"/>
</dbReference>
<keyword evidence="4" id="KW-1185">Reference proteome</keyword>
<dbReference type="Proteomes" id="UP000051790">
    <property type="component" value="Unassembled WGS sequence"/>
</dbReference>
<feature type="domain" description="GGDEF" evidence="2">
    <location>
        <begin position="243"/>
        <end position="363"/>
    </location>
</feature>
<evidence type="ECO:0000256" key="1">
    <source>
        <dbReference type="SAM" id="Phobius"/>
    </source>
</evidence>
<dbReference type="GO" id="GO:0052621">
    <property type="term" value="F:diguanylate cyclase activity"/>
    <property type="evidence" value="ECO:0007669"/>
    <property type="project" value="TreeGrafter"/>
</dbReference>
<evidence type="ECO:0000313" key="3">
    <source>
        <dbReference type="EMBL" id="KRL43847.1"/>
    </source>
</evidence>
<name>A0A0R1QG61_9LACO</name>
<feature type="transmembrane region" description="Helical" evidence="1">
    <location>
        <begin position="53"/>
        <end position="73"/>
    </location>
</feature>
<sequence>MVWGSIAMLTEYALNMFLVVISTLGFMSVYNQIDVGTHKRVVKQKTLNKISLQYPQVIYIGAMMILLAFFIHGTHGTLDWVCRNLLIIIVIYSNLLFGSIWEFVIIQVIATGIFLIEAQVTVLTSLVFVLASLVVFSERWYGPKLVNRRFWYMLPPMIIGAAFWWATFMSEKDLSATAAGVNYLVFFWSYLALWDLDTYLAKDQRLLVRLNHEVQYDGLTKARNWLTFQRDCNRAFQQQNAEQPLAIATFDIDHFKQINDAFGHLVGNQVLMTTTVRIKHALHIADDHYKLYRTGGDEFCLILPNVDAASANKLAQETMAQLKRPVLANGLKINVTGSLGLALVDDADSSATAAYQRADEYLY</sequence>
<feature type="transmembrane region" description="Helical" evidence="1">
    <location>
        <begin position="85"/>
        <end position="110"/>
    </location>
</feature>
<keyword evidence="1" id="KW-0812">Transmembrane</keyword>
<evidence type="ECO:0000259" key="2">
    <source>
        <dbReference type="PROSITE" id="PS50887"/>
    </source>
</evidence>
<feature type="transmembrane region" description="Helical" evidence="1">
    <location>
        <begin position="174"/>
        <end position="196"/>
    </location>
</feature>
<feature type="transmembrane region" description="Helical" evidence="1">
    <location>
        <begin position="12"/>
        <end position="33"/>
    </location>
</feature>
<keyword evidence="1" id="KW-1133">Transmembrane helix</keyword>
<feature type="transmembrane region" description="Helical" evidence="1">
    <location>
        <begin position="116"/>
        <end position="137"/>
    </location>
</feature>
<keyword evidence="1" id="KW-0472">Membrane</keyword>
<evidence type="ECO:0000313" key="4">
    <source>
        <dbReference type="Proteomes" id="UP000051790"/>
    </source>
</evidence>
<dbReference type="PANTHER" id="PTHR45138">
    <property type="entry name" value="REGULATORY COMPONENTS OF SENSORY TRANSDUCTION SYSTEM"/>
    <property type="match status" value="1"/>
</dbReference>
<protein>
    <submittedName>
        <fullName evidence="3">Signal transduction diguanylate cyclase</fullName>
    </submittedName>
</protein>
<dbReference type="InterPro" id="IPR050469">
    <property type="entry name" value="Diguanylate_Cyclase"/>
</dbReference>
<organism evidence="3 4">
    <name type="scientific">Lacticaseibacillus manihotivorans DSM 13343 = JCM 12514</name>
    <dbReference type="NCBI Taxonomy" id="1423769"/>
    <lineage>
        <taxon>Bacteria</taxon>
        <taxon>Bacillati</taxon>
        <taxon>Bacillota</taxon>
        <taxon>Bacilli</taxon>
        <taxon>Lactobacillales</taxon>
        <taxon>Lactobacillaceae</taxon>
        <taxon>Lacticaseibacillus</taxon>
    </lineage>
</organism>
<feature type="transmembrane region" description="Helical" evidence="1">
    <location>
        <begin position="149"/>
        <end position="168"/>
    </location>
</feature>
<dbReference type="Gene3D" id="3.30.70.270">
    <property type="match status" value="1"/>
</dbReference>
<dbReference type="SMART" id="SM00267">
    <property type="entry name" value="GGDEF"/>
    <property type="match status" value="1"/>
</dbReference>
<dbReference type="InterPro" id="IPR029787">
    <property type="entry name" value="Nucleotide_cyclase"/>
</dbReference>
<dbReference type="NCBIfam" id="TIGR00254">
    <property type="entry name" value="GGDEF"/>
    <property type="match status" value="1"/>
</dbReference>
<dbReference type="PATRIC" id="fig|1423769.4.peg.1651"/>
<dbReference type="PANTHER" id="PTHR45138:SF9">
    <property type="entry name" value="DIGUANYLATE CYCLASE DGCM-RELATED"/>
    <property type="match status" value="1"/>
</dbReference>